<dbReference type="InterPro" id="IPR032567">
    <property type="entry name" value="RTL1-rel"/>
</dbReference>
<keyword evidence="3" id="KW-0695">RNA-directed DNA polymerase</keyword>
<dbReference type="PANTHER" id="PTHR15503:SF45">
    <property type="entry name" value="RNA-DIRECTED DNA POLYMERASE HOMOLOG"/>
    <property type="match status" value="1"/>
</dbReference>
<protein>
    <submittedName>
        <fullName evidence="3">Reverse transcriptase</fullName>
    </submittedName>
</protein>
<dbReference type="InterPro" id="IPR005162">
    <property type="entry name" value="Retrotrans_gag_dom"/>
</dbReference>
<keyword evidence="3" id="KW-0808">Transferase</keyword>
<dbReference type="InterPro" id="IPR043128">
    <property type="entry name" value="Rev_trsase/Diguanyl_cyclase"/>
</dbReference>
<evidence type="ECO:0000313" key="3">
    <source>
        <dbReference type="EMBL" id="TYK30968.1"/>
    </source>
</evidence>
<dbReference type="AlphaFoldDB" id="A0A5D3E5A1"/>
<dbReference type="SUPFAM" id="SSF56672">
    <property type="entry name" value="DNA/RNA polymerases"/>
    <property type="match status" value="1"/>
</dbReference>
<dbReference type="Proteomes" id="UP000321947">
    <property type="component" value="Unassembled WGS sequence"/>
</dbReference>
<feature type="region of interest" description="Disordered" evidence="1">
    <location>
        <begin position="228"/>
        <end position="288"/>
    </location>
</feature>
<feature type="compositionally biased region" description="Basic and acidic residues" evidence="1">
    <location>
        <begin position="256"/>
        <end position="267"/>
    </location>
</feature>
<proteinExistence type="predicted"/>
<dbReference type="Gene3D" id="3.30.70.270">
    <property type="match status" value="1"/>
</dbReference>
<reference evidence="3 4" key="1">
    <citation type="submission" date="2019-08" db="EMBL/GenBank/DDBJ databases">
        <title>Draft genome sequences of two oriental melons (Cucumis melo L. var makuwa).</title>
        <authorList>
            <person name="Kwon S.-Y."/>
        </authorList>
    </citation>
    <scope>NUCLEOTIDE SEQUENCE [LARGE SCALE GENOMIC DNA]</scope>
    <source>
        <strain evidence="4">cv. Chang Bougi</strain>
        <tissue evidence="3">Leaf</tissue>
    </source>
</reference>
<feature type="domain" description="Retrotransposon gag" evidence="2">
    <location>
        <begin position="135"/>
        <end position="199"/>
    </location>
</feature>
<dbReference type="Gene3D" id="3.10.10.10">
    <property type="entry name" value="HIV Type 1 Reverse Transcriptase, subunit A, domain 1"/>
    <property type="match status" value="1"/>
</dbReference>
<gene>
    <name evidence="3" type="ORF">E5676_scaffold455G001950</name>
</gene>
<name>A0A5D3E5A1_CUCMM</name>
<dbReference type="GO" id="GO:0003964">
    <property type="term" value="F:RNA-directed DNA polymerase activity"/>
    <property type="evidence" value="ECO:0007669"/>
    <property type="project" value="UniProtKB-KW"/>
</dbReference>
<sequence>MLYLVEVSDSIRFLESRLEEIAEKTDTIDSVASRVEGLPLQELFARVDTLEGNVGRTGSHGRGDSSMGTVAHIEERVQELDSSQKTLLEMINNMSEDFQVTLDVVRNEITDVNARLNLTVRAMTNQAPAGGKIPDALKKELRSQFFPENVEILARRKLRELKHFGSIWEYVKQFARLMLDIRDMSEKDKVFCFVEGLKPWAKTKLYEQRVQDLKSAYAAAERLFDLTSDSQDARRHQRSSFGRNRNSRSSSPKAVGGDKHSSRDRRPYRSNTENTWRRPNNRSPPKRPLSCFICEGPHLARKCPNKADFHAFQASLTPDSDDKSNQVEGEVDQLEEGGKPRIGALKYMSSLQKKVGERSLPVERGLLYVDTWINQKQIMVDSSATHNFITEAEVKRLRLCWEKDSERMKVVNSIALPIVGLVKQTVISMPSAKCLVITGSFPTVVQADIHQPNGFKMILVMQLDKSPVQEKPPSAVILLGRWENWGKQSPKTLCVPKKCHGIMSNSWPKSLLMRRMIDHGIELLPEAKAPAKNAYSMAPPELVELRKPSKKLLSIGFSRPVQALYGAPILSLKKKDRNPQRCIKRRILNKLTASRKYSFSILPNLFDRSCGVKYFPMSDIRSRYCRVRAVKKFGLDRSQYKRTPTATHAKITKDSIGYCDADWVGSANDRKSTSGGCFFLGNNIVSWFTKKQNCVSLSTAEAEYIAAGSGCTQLIWMN</sequence>
<accession>A0A5D3E5A1</accession>
<feature type="compositionally biased region" description="Low complexity" evidence="1">
    <location>
        <begin position="239"/>
        <end position="251"/>
    </location>
</feature>
<dbReference type="PANTHER" id="PTHR15503">
    <property type="entry name" value="LDOC1 RELATED"/>
    <property type="match status" value="1"/>
</dbReference>
<evidence type="ECO:0000256" key="1">
    <source>
        <dbReference type="SAM" id="MobiDB-lite"/>
    </source>
</evidence>
<dbReference type="CDD" id="cd09272">
    <property type="entry name" value="RNase_HI_RT_Ty1"/>
    <property type="match status" value="1"/>
</dbReference>
<evidence type="ECO:0000313" key="4">
    <source>
        <dbReference type="Proteomes" id="UP000321947"/>
    </source>
</evidence>
<evidence type="ECO:0000259" key="2">
    <source>
        <dbReference type="Pfam" id="PF03732"/>
    </source>
</evidence>
<dbReference type="InterPro" id="IPR043502">
    <property type="entry name" value="DNA/RNA_pol_sf"/>
</dbReference>
<keyword evidence="3" id="KW-0548">Nucleotidyltransferase</keyword>
<dbReference type="EMBL" id="SSTD01000141">
    <property type="protein sequence ID" value="TYK30968.1"/>
    <property type="molecule type" value="Genomic_DNA"/>
</dbReference>
<organism evidence="3 4">
    <name type="scientific">Cucumis melo var. makuwa</name>
    <name type="common">Oriental melon</name>
    <dbReference type="NCBI Taxonomy" id="1194695"/>
    <lineage>
        <taxon>Eukaryota</taxon>
        <taxon>Viridiplantae</taxon>
        <taxon>Streptophyta</taxon>
        <taxon>Embryophyta</taxon>
        <taxon>Tracheophyta</taxon>
        <taxon>Spermatophyta</taxon>
        <taxon>Magnoliopsida</taxon>
        <taxon>eudicotyledons</taxon>
        <taxon>Gunneridae</taxon>
        <taxon>Pentapetalae</taxon>
        <taxon>rosids</taxon>
        <taxon>fabids</taxon>
        <taxon>Cucurbitales</taxon>
        <taxon>Cucurbitaceae</taxon>
        <taxon>Benincaseae</taxon>
        <taxon>Cucumis</taxon>
    </lineage>
</organism>
<dbReference type="Pfam" id="PF03732">
    <property type="entry name" value="Retrotrans_gag"/>
    <property type="match status" value="1"/>
</dbReference>
<comment type="caution">
    <text evidence="3">The sequence shown here is derived from an EMBL/GenBank/DDBJ whole genome shotgun (WGS) entry which is preliminary data.</text>
</comment>